<dbReference type="PIRSF" id="PIRSF500176">
    <property type="entry name" value="L_ASNase"/>
    <property type="match status" value="1"/>
</dbReference>
<dbReference type="PANTHER" id="PTHR11707">
    <property type="entry name" value="L-ASPARAGINASE"/>
    <property type="match status" value="1"/>
</dbReference>
<dbReference type="PIRSF" id="PIRSF001220">
    <property type="entry name" value="L-ASNase_gatD"/>
    <property type="match status" value="1"/>
</dbReference>
<dbReference type="PROSITE" id="PS00144">
    <property type="entry name" value="ASN_GLN_ASE_1"/>
    <property type="match status" value="1"/>
</dbReference>
<dbReference type="InterPro" id="IPR027474">
    <property type="entry name" value="L-asparaginase_N"/>
</dbReference>
<dbReference type="InterPro" id="IPR027473">
    <property type="entry name" value="L-asparaginase_C"/>
</dbReference>
<sequence>MKVPEGILTSSADNNVPTVCLVNTGGTIAGLSSGLSAASGQVTYRSAQLEATDLIQDLPDLKATFNWRFESPYQIGSQNLEWRHMLMMHQLLIRLLEDTSVDAIVVTHGTDCLEDMLFFLHLCLPAKLQQSKPLLFVAAMLPADHPQADGPVNLSNALNLADDLIGQKKSFFGAVLHGLRTPAEHVRKMHTTDISAFDSQWGVSVKAPLTQAQPFKHNSPTAGLFSAVLAAQLHSLGLEKTELRLLSADVCVAYCAPGLPTPLLRAGQGDDAGHLPMAFVIAAPGHGSIPDAWSDFINEALQQGNLLIRSSRVGEGGVSEGGEYQIPAQFERHFDERVVAGREGLVDRFAVANKWTGMWNAHFMSIPQCLVFARLALFEMTVLQ</sequence>
<accession>A0ABQ5YMP5</accession>
<feature type="domain" description="L-asparaginase N-terminal" evidence="3">
    <location>
        <begin position="19"/>
        <end position="200"/>
    </location>
</feature>
<dbReference type="Gene3D" id="3.40.50.1170">
    <property type="entry name" value="L-asparaginase, N-terminal domain"/>
    <property type="match status" value="1"/>
</dbReference>
<dbReference type="EMBL" id="BSOJ01000009">
    <property type="protein sequence ID" value="GLR25868.1"/>
    <property type="molecule type" value="Genomic_DNA"/>
</dbReference>
<evidence type="ECO:0000256" key="1">
    <source>
        <dbReference type="ARBA" id="ARBA00010518"/>
    </source>
</evidence>
<dbReference type="InterPro" id="IPR020827">
    <property type="entry name" value="Asparaginase/glutaminase_AS1"/>
</dbReference>
<dbReference type="PANTHER" id="PTHR11707:SF28">
    <property type="entry name" value="60 KDA LYSOPHOSPHOLIPASE"/>
    <property type="match status" value="1"/>
</dbReference>
<dbReference type="PROSITE" id="PS51732">
    <property type="entry name" value="ASN_GLN_ASE_3"/>
    <property type="match status" value="1"/>
</dbReference>
<evidence type="ECO:0000256" key="2">
    <source>
        <dbReference type="PROSITE-ProRule" id="PRU10099"/>
    </source>
</evidence>
<evidence type="ECO:0000313" key="5">
    <source>
        <dbReference type="Proteomes" id="UP001156664"/>
    </source>
</evidence>
<dbReference type="SUPFAM" id="SSF53774">
    <property type="entry name" value="Glutaminase/Asparaginase"/>
    <property type="match status" value="1"/>
</dbReference>
<dbReference type="Pfam" id="PF00710">
    <property type="entry name" value="Asparaginase"/>
    <property type="match status" value="1"/>
</dbReference>
<dbReference type="InterPro" id="IPR036152">
    <property type="entry name" value="Asp/glu_Ase-like_sf"/>
</dbReference>
<organism evidence="4 5">
    <name type="scientific">Limnobacter litoralis</name>
    <dbReference type="NCBI Taxonomy" id="481366"/>
    <lineage>
        <taxon>Bacteria</taxon>
        <taxon>Pseudomonadati</taxon>
        <taxon>Pseudomonadota</taxon>
        <taxon>Betaproteobacteria</taxon>
        <taxon>Burkholderiales</taxon>
        <taxon>Burkholderiaceae</taxon>
        <taxon>Limnobacter</taxon>
    </lineage>
</organism>
<protein>
    <recommendedName>
        <fullName evidence="3">L-asparaginase N-terminal domain-containing protein</fullName>
    </recommendedName>
</protein>
<evidence type="ECO:0000259" key="3">
    <source>
        <dbReference type="Pfam" id="PF00710"/>
    </source>
</evidence>
<gene>
    <name evidence="4" type="ORF">GCM10007875_09560</name>
</gene>
<feature type="active site" evidence="2">
    <location>
        <position position="27"/>
    </location>
</feature>
<dbReference type="InterPro" id="IPR037152">
    <property type="entry name" value="L-asparaginase_N_sf"/>
</dbReference>
<dbReference type="Proteomes" id="UP001156664">
    <property type="component" value="Unassembled WGS sequence"/>
</dbReference>
<name>A0ABQ5YMP5_9BURK</name>
<reference evidence="5" key="1">
    <citation type="journal article" date="2019" name="Int. J. Syst. Evol. Microbiol.">
        <title>The Global Catalogue of Microorganisms (GCM) 10K type strain sequencing project: providing services to taxonomists for standard genome sequencing and annotation.</title>
        <authorList>
            <consortium name="The Broad Institute Genomics Platform"/>
            <consortium name="The Broad Institute Genome Sequencing Center for Infectious Disease"/>
            <person name="Wu L."/>
            <person name="Ma J."/>
        </authorList>
    </citation>
    <scope>NUCLEOTIDE SEQUENCE [LARGE SCALE GENOMIC DNA]</scope>
    <source>
        <strain evidence="5">NBRC 105857</strain>
    </source>
</reference>
<dbReference type="SMART" id="SM00870">
    <property type="entry name" value="Asparaginase"/>
    <property type="match status" value="1"/>
</dbReference>
<dbReference type="PRINTS" id="PR00139">
    <property type="entry name" value="ASNGLNASE"/>
</dbReference>
<comment type="similarity">
    <text evidence="1">Belongs to the asparaginase 1 family.</text>
</comment>
<keyword evidence="5" id="KW-1185">Reference proteome</keyword>
<evidence type="ECO:0000313" key="4">
    <source>
        <dbReference type="EMBL" id="GLR25868.1"/>
    </source>
</evidence>
<proteinExistence type="inferred from homology"/>
<dbReference type="InterPro" id="IPR006034">
    <property type="entry name" value="Asparaginase/glutaminase-like"/>
</dbReference>
<comment type="caution">
    <text evidence="4">The sequence shown here is derived from an EMBL/GenBank/DDBJ whole genome shotgun (WGS) entry which is preliminary data.</text>
</comment>
<dbReference type="Gene3D" id="3.40.50.40">
    <property type="match status" value="1"/>
</dbReference>